<comment type="cofactor">
    <cofactor evidence="1">
        <name>[4Fe-4S] cluster</name>
        <dbReference type="ChEBI" id="CHEBI:49883"/>
    </cofactor>
</comment>
<dbReference type="AlphaFoldDB" id="A0A1F6GMY5"/>
<accession>A0A1F6GMY5</accession>
<keyword evidence="5" id="KW-0411">Iron-sulfur</keyword>
<dbReference type="GO" id="GO:0003824">
    <property type="term" value="F:catalytic activity"/>
    <property type="evidence" value="ECO:0007669"/>
    <property type="project" value="InterPro"/>
</dbReference>
<dbReference type="SUPFAM" id="SSF102114">
    <property type="entry name" value="Radical SAM enzymes"/>
    <property type="match status" value="1"/>
</dbReference>
<sequence length="305" mass="32976">MGRPLCAGKVQVLQVNLGLLCNLSCQHCHVQAGPKREEMMSRSTLDQLVHLAQSRPPGLVDLTGGAPELHPLLQQFILALAPIPVQVRTNLTALLLPQAQGMAEFFAAHKVGLVASLPCYTEANVERQRGKGAFGDSIEALRLLNRLGYGVEENLSLQLIYNPGGPSLPPAQTKLEADYKTRLAQDFGVSFTKLACMTNMPIGKFQKRLVQDGKDLEYFQLLTHSYNQATLPQVMCRHQLHVSWDGTLHDCDFNYALGLTAQGPLTNLSQLSSLAELDLRPITTGNHCFGCTAGSGSSCGGALTG</sequence>
<dbReference type="PANTHER" id="PTHR43728:SF1">
    <property type="entry name" value="FE-S OXIDOREDUCTASE"/>
    <property type="match status" value="1"/>
</dbReference>
<dbReference type="Proteomes" id="UP000177583">
    <property type="component" value="Unassembled WGS sequence"/>
</dbReference>
<dbReference type="CDD" id="cd01335">
    <property type="entry name" value="Radical_SAM"/>
    <property type="match status" value="1"/>
</dbReference>
<feature type="domain" description="Radical SAM core" evidence="6">
    <location>
        <begin position="17"/>
        <end position="151"/>
    </location>
</feature>
<evidence type="ECO:0000259" key="6">
    <source>
        <dbReference type="Pfam" id="PF04055"/>
    </source>
</evidence>
<evidence type="ECO:0000313" key="8">
    <source>
        <dbReference type="EMBL" id="OGG99484.1"/>
    </source>
</evidence>
<reference evidence="8 9" key="1">
    <citation type="journal article" date="2016" name="Nat. Commun.">
        <title>Thousands of microbial genomes shed light on interconnected biogeochemical processes in an aquifer system.</title>
        <authorList>
            <person name="Anantharaman K."/>
            <person name="Brown C.T."/>
            <person name="Hug L.A."/>
            <person name="Sharon I."/>
            <person name="Castelle C.J."/>
            <person name="Probst A.J."/>
            <person name="Thomas B.C."/>
            <person name="Singh A."/>
            <person name="Wilkins M.J."/>
            <person name="Karaoz U."/>
            <person name="Brodie E.L."/>
            <person name="Williams K.H."/>
            <person name="Hubbard S.S."/>
            <person name="Banfield J.F."/>
        </authorList>
    </citation>
    <scope>NUCLEOTIDE SEQUENCE [LARGE SCALE GENOMIC DNA]</scope>
</reference>
<dbReference type="InterPro" id="IPR026351">
    <property type="entry name" value="rSAM_ArsS-like"/>
</dbReference>
<dbReference type="Pfam" id="PF04055">
    <property type="entry name" value="Radical_SAM"/>
    <property type="match status" value="1"/>
</dbReference>
<gene>
    <name evidence="8" type="ORF">A2557_12535</name>
</gene>
<proteinExistence type="predicted"/>
<dbReference type="InterPro" id="IPR013785">
    <property type="entry name" value="Aldolase_TIM"/>
</dbReference>
<dbReference type="SFLD" id="SFLDS00029">
    <property type="entry name" value="Radical_SAM"/>
    <property type="match status" value="1"/>
</dbReference>
<keyword evidence="3" id="KW-0479">Metal-binding</keyword>
<evidence type="ECO:0000256" key="4">
    <source>
        <dbReference type="ARBA" id="ARBA00023004"/>
    </source>
</evidence>
<feature type="domain" description="Arsenosugar biosynthesis radical SAM protein ArsS-like C-terminal" evidence="7">
    <location>
        <begin position="168"/>
        <end position="302"/>
    </location>
</feature>
<dbReference type="EMBL" id="MFNF01000057">
    <property type="protein sequence ID" value="OGG99484.1"/>
    <property type="molecule type" value="Genomic_DNA"/>
</dbReference>
<dbReference type="InterPro" id="IPR058240">
    <property type="entry name" value="rSAM_sf"/>
</dbReference>
<evidence type="ECO:0000259" key="7">
    <source>
        <dbReference type="Pfam" id="PF12345"/>
    </source>
</evidence>
<evidence type="ECO:0000256" key="1">
    <source>
        <dbReference type="ARBA" id="ARBA00001966"/>
    </source>
</evidence>
<dbReference type="InterPro" id="IPR007197">
    <property type="entry name" value="rSAM"/>
</dbReference>
<organism evidence="8 9">
    <name type="scientific">Candidatus Lambdaproteobacteria bacterium RIFOXYD2_FULL_56_26</name>
    <dbReference type="NCBI Taxonomy" id="1817773"/>
    <lineage>
        <taxon>Bacteria</taxon>
        <taxon>Pseudomonadati</taxon>
        <taxon>Pseudomonadota</taxon>
        <taxon>Candidatus Lambdaproteobacteria</taxon>
    </lineage>
</organism>
<evidence type="ECO:0000313" key="9">
    <source>
        <dbReference type="Proteomes" id="UP000177583"/>
    </source>
</evidence>
<dbReference type="NCBIfam" id="TIGR04167">
    <property type="entry name" value="rSAM_SeCys"/>
    <property type="match status" value="1"/>
</dbReference>
<name>A0A1F6GMY5_9PROT</name>
<dbReference type="Gene3D" id="3.20.20.70">
    <property type="entry name" value="Aldolase class I"/>
    <property type="match status" value="1"/>
</dbReference>
<evidence type="ECO:0000256" key="3">
    <source>
        <dbReference type="ARBA" id="ARBA00022723"/>
    </source>
</evidence>
<evidence type="ECO:0000256" key="2">
    <source>
        <dbReference type="ARBA" id="ARBA00022691"/>
    </source>
</evidence>
<protein>
    <submittedName>
        <fullName evidence="8">Uncharacterized protein</fullName>
    </submittedName>
</protein>
<keyword evidence="4" id="KW-0408">Iron</keyword>
<keyword evidence="2" id="KW-0949">S-adenosyl-L-methionine</keyword>
<dbReference type="GO" id="GO:0051536">
    <property type="term" value="F:iron-sulfur cluster binding"/>
    <property type="evidence" value="ECO:0007669"/>
    <property type="project" value="UniProtKB-KW"/>
</dbReference>
<dbReference type="InterPro" id="IPR024521">
    <property type="entry name" value="ArsS-like_C"/>
</dbReference>
<dbReference type="Pfam" id="PF12345">
    <property type="entry name" value="DUF3641"/>
    <property type="match status" value="1"/>
</dbReference>
<evidence type="ECO:0000256" key="5">
    <source>
        <dbReference type="ARBA" id="ARBA00023014"/>
    </source>
</evidence>
<dbReference type="GO" id="GO:0046872">
    <property type="term" value="F:metal ion binding"/>
    <property type="evidence" value="ECO:0007669"/>
    <property type="project" value="UniProtKB-KW"/>
</dbReference>
<dbReference type="SFLD" id="SFLDG01067">
    <property type="entry name" value="SPASM/twitch_domain_containing"/>
    <property type="match status" value="1"/>
</dbReference>
<comment type="caution">
    <text evidence="8">The sequence shown here is derived from an EMBL/GenBank/DDBJ whole genome shotgun (WGS) entry which is preliminary data.</text>
</comment>
<dbReference type="PANTHER" id="PTHR43728">
    <property type="entry name" value="SLR0304 PROTEIN"/>
    <property type="match status" value="1"/>
</dbReference>